<dbReference type="EMBL" id="MDYQ01000425">
    <property type="protein sequence ID" value="PRP74939.1"/>
    <property type="molecule type" value="Genomic_DNA"/>
</dbReference>
<comment type="caution">
    <text evidence="2">The sequence shown here is derived from an EMBL/GenBank/DDBJ whole genome shotgun (WGS) entry which is preliminary data.</text>
</comment>
<dbReference type="InParanoid" id="A0A2P6MTA1"/>
<dbReference type="AlphaFoldDB" id="A0A2P6MTA1"/>
<organism evidence="2 3">
    <name type="scientific">Planoprotostelium fungivorum</name>
    <dbReference type="NCBI Taxonomy" id="1890364"/>
    <lineage>
        <taxon>Eukaryota</taxon>
        <taxon>Amoebozoa</taxon>
        <taxon>Evosea</taxon>
        <taxon>Variosea</taxon>
        <taxon>Cavosteliida</taxon>
        <taxon>Cavosteliaceae</taxon>
        <taxon>Planoprotostelium</taxon>
    </lineage>
</organism>
<dbReference type="Proteomes" id="UP000241769">
    <property type="component" value="Unassembled WGS sequence"/>
</dbReference>
<evidence type="ECO:0000313" key="3">
    <source>
        <dbReference type="Proteomes" id="UP000241769"/>
    </source>
</evidence>
<name>A0A2P6MTA1_9EUKA</name>
<sequence length="235" mass="26700">MIHSQYQPENPNQVSREIDILHERPVETRRGPGDTSRLTGWGGFLGRRRLLRRPQFLKDTSQNPEDDMTPTSRGREAKRSSRLDIVWNGHLDVSSSFLRVIREGFQISSQLSTTSWSIHNSTLMDAILTFQFPITMEEVKSSPPRSSTIDFASGASIVNSSIDYLYQCNGCNVSNSILFKIPVRTRTIWSFYQMRRVSVYAKANIASGTSFNGSSRAAKRTHNIVEYLNDFTITK</sequence>
<evidence type="ECO:0000256" key="1">
    <source>
        <dbReference type="SAM" id="MobiDB-lite"/>
    </source>
</evidence>
<evidence type="ECO:0000313" key="2">
    <source>
        <dbReference type="EMBL" id="PRP74939.1"/>
    </source>
</evidence>
<feature type="region of interest" description="Disordered" evidence="1">
    <location>
        <begin position="55"/>
        <end position="79"/>
    </location>
</feature>
<proteinExistence type="predicted"/>
<protein>
    <submittedName>
        <fullName evidence="2">Uncharacterized protein</fullName>
    </submittedName>
</protein>
<accession>A0A2P6MTA1</accession>
<reference evidence="2 3" key="1">
    <citation type="journal article" date="2018" name="Genome Biol. Evol.">
        <title>Multiple Roots of Fruiting Body Formation in Amoebozoa.</title>
        <authorList>
            <person name="Hillmann F."/>
            <person name="Forbes G."/>
            <person name="Novohradska S."/>
            <person name="Ferling I."/>
            <person name="Riege K."/>
            <person name="Groth M."/>
            <person name="Westermann M."/>
            <person name="Marz M."/>
            <person name="Spaller T."/>
            <person name="Winckler T."/>
            <person name="Schaap P."/>
            <person name="Glockner G."/>
        </authorList>
    </citation>
    <scope>NUCLEOTIDE SEQUENCE [LARGE SCALE GENOMIC DNA]</scope>
    <source>
        <strain evidence="2 3">Jena</strain>
    </source>
</reference>
<gene>
    <name evidence="2" type="ORF">PROFUN_15831</name>
</gene>
<keyword evidence="3" id="KW-1185">Reference proteome</keyword>